<dbReference type="Pfam" id="PF13954">
    <property type="entry name" value="PapC_N"/>
    <property type="match status" value="1"/>
</dbReference>
<evidence type="ECO:0000256" key="4">
    <source>
        <dbReference type="ARBA" id="ARBA00022452"/>
    </source>
</evidence>
<dbReference type="FunFam" id="2.60.40.3110:FF:000001">
    <property type="entry name" value="Putative fimbrial outer membrane usher"/>
    <property type="match status" value="1"/>
</dbReference>
<keyword evidence="9" id="KW-1029">Fimbrium biogenesis</keyword>
<dbReference type="Pfam" id="PF13953">
    <property type="entry name" value="PapC_C"/>
    <property type="match status" value="1"/>
</dbReference>
<keyword evidence="8 9" id="KW-0998">Cell outer membrane</keyword>
<dbReference type="InterPro" id="IPR042186">
    <property type="entry name" value="FimD_plug_dom"/>
</dbReference>
<keyword evidence="6" id="KW-0732">Signal</keyword>
<comment type="subcellular location">
    <subcellularLocation>
        <location evidence="1 9">Cell outer membrane</location>
        <topology evidence="1 9">Multi-pass membrane protein</topology>
    </subcellularLocation>
</comment>
<dbReference type="GO" id="GO:0015473">
    <property type="term" value="F:fimbrial usher porin activity"/>
    <property type="evidence" value="ECO:0007669"/>
    <property type="project" value="InterPro"/>
</dbReference>
<dbReference type="GO" id="GO:0009279">
    <property type="term" value="C:cell outer membrane"/>
    <property type="evidence" value="ECO:0007669"/>
    <property type="project" value="UniProtKB-SubCell"/>
</dbReference>
<gene>
    <name evidence="12" type="ORF">C1H70_11370</name>
</gene>
<reference evidence="12 13" key="1">
    <citation type="submission" date="2018-01" db="EMBL/GenBank/DDBJ databases">
        <title>Halomonas endophytica sp. nov., isolated from storage liquid in the stems of Populus euphratica.</title>
        <authorList>
            <person name="Chen C."/>
        </authorList>
    </citation>
    <scope>NUCLEOTIDE SEQUENCE [LARGE SCALE GENOMIC DNA]</scope>
    <source>
        <strain evidence="12 13">BZ-SZ-XJ27</strain>
    </source>
</reference>
<evidence type="ECO:0000256" key="7">
    <source>
        <dbReference type="ARBA" id="ARBA00023136"/>
    </source>
</evidence>
<dbReference type="Proteomes" id="UP000235547">
    <property type="component" value="Unassembled WGS sequence"/>
</dbReference>
<evidence type="ECO:0000313" key="13">
    <source>
        <dbReference type="Proteomes" id="UP000235547"/>
    </source>
</evidence>
<dbReference type="Gene3D" id="2.60.40.2070">
    <property type="match status" value="1"/>
</dbReference>
<protein>
    <submittedName>
        <fullName evidence="12">Fimbrial protein</fullName>
    </submittedName>
</protein>
<dbReference type="OrthoDB" id="6554712at2"/>
<keyword evidence="5 9" id="KW-0812">Transmembrane</keyword>
<evidence type="ECO:0000256" key="9">
    <source>
        <dbReference type="RuleBase" id="RU003884"/>
    </source>
</evidence>
<organism evidence="12 13">
    <name type="scientific">Halomonas urumqiensis</name>
    <dbReference type="NCBI Taxonomy" id="1684789"/>
    <lineage>
        <taxon>Bacteria</taxon>
        <taxon>Pseudomonadati</taxon>
        <taxon>Pseudomonadota</taxon>
        <taxon>Gammaproteobacteria</taxon>
        <taxon>Oceanospirillales</taxon>
        <taxon>Halomonadaceae</taxon>
        <taxon>Halomonas</taxon>
    </lineage>
</organism>
<keyword evidence="7 9" id="KW-0472">Membrane</keyword>
<dbReference type="PANTHER" id="PTHR30451">
    <property type="entry name" value="OUTER MEMBRANE USHER PROTEIN"/>
    <property type="match status" value="1"/>
</dbReference>
<evidence type="ECO:0000313" key="12">
    <source>
        <dbReference type="EMBL" id="PMR79707.1"/>
    </source>
</evidence>
<dbReference type="EMBL" id="PNRG01000025">
    <property type="protein sequence ID" value="PMR79707.1"/>
    <property type="molecule type" value="Genomic_DNA"/>
</dbReference>
<dbReference type="PANTHER" id="PTHR30451:SF20">
    <property type="entry name" value="FIMBRIAE USHER"/>
    <property type="match status" value="1"/>
</dbReference>
<dbReference type="PROSITE" id="PS01151">
    <property type="entry name" value="FIMBRIAL_USHER"/>
    <property type="match status" value="1"/>
</dbReference>
<dbReference type="InterPro" id="IPR025885">
    <property type="entry name" value="PapC_N"/>
</dbReference>
<evidence type="ECO:0000256" key="3">
    <source>
        <dbReference type="ARBA" id="ARBA00022448"/>
    </source>
</evidence>
<dbReference type="AlphaFoldDB" id="A0A2N7UGW5"/>
<evidence type="ECO:0000256" key="6">
    <source>
        <dbReference type="ARBA" id="ARBA00022729"/>
    </source>
</evidence>
<evidence type="ECO:0000256" key="2">
    <source>
        <dbReference type="ARBA" id="ARBA00008064"/>
    </source>
</evidence>
<dbReference type="Gene3D" id="3.10.20.410">
    <property type="match status" value="1"/>
</dbReference>
<dbReference type="Pfam" id="PF00577">
    <property type="entry name" value="Usher"/>
    <property type="match status" value="1"/>
</dbReference>
<keyword evidence="3 9" id="KW-0813">Transport</keyword>
<comment type="caution">
    <text evidence="12">The sequence shown here is derived from an EMBL/GenBank/DDBJ whole genome shotgun (WGS) entry which is preliminary data.</text>
</comment>
<comment type="similarity">
    <text evidence="2 9">Belongs to the fimbrial export usher family.</text>
</comment>
<proteinExistence type="inferred from homology"/>
<keyword evidence="4" id="KW-1134">Transmembrane beta strand</keyword>
<feature type="domain" description="PapC-like C-terminal" evidence="10">
    <location>
        <begin position="748"/>
        <end position="810"/>
    </location>
</feature>
<evidence type="ECO:0000259" key="11">
    <source>
        <dbReference type="Pfam" id="PF13954"/>
    </source>
</evidence>
<dbReference type="GO" id="GO:0009297">
    <property type="term" value="P:pilus assembly"/>
    <property type="evidence" value="ECO:0007669"/>
    <property type="project" value="InterPro"/>
</dbReference>
<keyword evidence="13" id="KW-1185">Reference proteome</keyword>
<evidence type="ECO:0000256" key="8">
    <source>
        <dbReference type="ARBA" id="ARBA00023237"/>
    </source>
</evidence>
<dbReference type="InterPro" id="IPR043142">
    <property type="entry name" value="PapC-like_C_sf"/>
</dbReference>
<dbReference type="InterPro" id="IPR000015">
    <property type="entry name" value="Fimb_usher"/>
</dbReference>
<evidence type="ECO:0000256" key="1">
    <source>
        <dbReference type="ARBA" id="ARBA00004571"/>
    </source>
</evidence>
<dbReference type="InterPro" id="IPR037224">
    <property type="entry name" value="PapC_N_sf"/>
</dbReference>
<name>A0A2N7UGW5_9GAMM</name>
<dbReference type="InterPro" id="IPR025949">
    <property type="entry name" value="PapC-like_C"/>
</dbReference>
<dbReference type="Gene3D" id="2.60.40.2610">
    <property type="entry name" value="Outer membrane usher protein FimD, plug domain"/>
    <property type="match status" value="1"/>
</dbReference>
<sequence>MGAGFACNTAQAQQAQGQGFDFDSGFLQGQSRGMDVSRFAEGSPVMAGRYLADVYINGDWLGREEVEFKVPEGEEDARTCFTLERLDQLGVDTQKLDLPDVNLDTCLPLEAWVEGAFARFDTGVQRLDLSVPQASMRRSARGYVDPRLWEPGINAGFLNYNFNAFHNRSRGSVAADDGTLVDRWNTSDLALLNMDAGYNLGAWQLRHSASYSVRDGDADWQNIATYAKRPLPGWHSELLLGDSFTDGNLFDSVGFRGVNIATDDRMLPDSLRGYAPVIRGTAESEARVEVRQRGQLIYQTAVSAGPFVIDDLYPTGYGGDLDVTVIEADGRERNFSVPFAAVPRMLREGHQRYDITVGEVREASVQSDPMLAQWTYEHGLTNSLTGYTGMNVSDGYVSVQGGAAVATPVGAVSFDVTQAKTKFDDNPTRQGQSYRLGYSKLVDPTRTNISVAAYRYATQGFLGLREAVLARDLEQQGLDIDALRRRRSELQLTISQSLPEHYGSLYLTGSWRDYWDDEGDTQNFQVGYNNRWGIVNYGISALRTTDAFGDDDMQYSLNLSMPITTGAGSASLSSSLGLRDGDYDSSRIGLSGRAGDEGRFNYNVTASDGANRDPQGSVTGQYRSDIAQLRASQSVSRNSRQTNLGASGTVVAHGGGVTFSPQRGDTLVLVEADGAAGAEVASSAGVRVDGNGYAVVPFVSPYRQNVVSLDPNGMSTEVELKNTRQTVAPYAGAIAHVKFETVAGRALLIRVRTADGEPLQFGSQVYDETGQPVAIVTQGGRIYLRTEAESGRLRVEGEGDAPDCYLDYSVASGTPSDSGYTHLEAHCER</sequence>
<dbReference type="InterPro" id="IPR018030">
    <property type="entry name" value="Fimbrial_membr_usher_CS"/>
</dbReference>
<accession>A0A2N7UGW5</accession>
<dbReference type="Gene3D" id="2.60.40.3110">
    <property type="match status" value="1"/>
</dbReference>
<dbReference type="SUPFAM" id="SSF141729">
    <property type="entry name" value="FimD N-terminal domain-like"/>
    <property type="match status" value="1"/>
</dbReference>
<evidence type="ECO:0000259" key="10">
    <source>
        <dbReference type="Pfam" id="PF13953"/>
    </source>
</evidence>
<evidence type="ECO:0000256" key="5">
    <source>
        <dbReference type="ARBA" id="ARBA00022692"/>
    </source>
</evidence>
<feature type="domain" description="PapC N-terminal" evidence="11">
    <location>
        <begin position="22"/>
        <end position="164"/>
    </location>
</feature>